<dbReference type="RefSeq" id="WP_207687741.1">
    <property type="nucleotide sequence ID" value="NZ_CP061799.1"/>
</dbReference>
<evidence type="ECO:0000313" key="2">
    <source>
        <dbReference type="Proteomes" id="UP000663720"/>
    </source>
</evidence>
<sequence length="396" mass="44093">MKNISIIFILGLLLTAIPVPGTAYLRDAGIILNISGTITYSNKTDVQTPLPVQAFMKIRSGDSICLHQDSKITLYLLLSETRETWHGPAVLNINNSGIKAETTPVHVEKLPSAVARHINRSGLTVPNFRTARTGGVQIRGMSGAVLNPGASLPLKLNERDQAAVRDAEKICENMKKQAQKDDYLPELYLLSVLSKYDQYSKAEIIVDELLKKDEKNPVFNQWKYWIQENYPVRCELFLMTADPFCTGSGCTDIYNMGKYKKTGLFSITQADSINAKQGNILSFNLTNTSETNYYCYILNINSSGKWEIMFPDSADSPDTSLLKPGNVYNLFEYKYFGLILDKPGKEIIRIFTSSLPVEPSELLKKASDSISAAKTGDDIRVMQLVIPVDKEVIVSP</sequence>
<name>A0A975BAJ4_9BACT</name>
<dbReference type="Proteomes" id="UP000663720">
    <property type="component" value="Chromosome"/>
</dbReference>
<evidence type="ECO:0000313" key="1">
    <source>
        <dbReference type="EMBL" id="QTA81737.1"/>
    </source>
</evidence>
<protein>
    <recommendedName>
        <fullName evidence="3">DUF4384 domain-containing protein</fullName>
    </recommendedName>
</protein>
<gene>
    <name evidence="1" type="ORF">dnl_40860</name>
</gene>
<dbReference type="EMBL" id="CP061799">
    <property type="protein sequence ID" value="QTA81737.1"/>
    <property type="molecule type" value="Genomic_DNA"/>
</dbReference>
<dbReference type="KEGG" id="dli:dnl_40860"/>
<dbReference type="AlphaFoldDB" id="A0A975BAJ4"/>
<accession>A0A975BAJ4</accession>
<evidence type="ECO:0008006" key="3">
    <source>
        <dbReference type="Google" id="ProtNLM"/>
    </source>
</evidence>
<organism evidence="1 2">
    <name type="scientific">Desulfonema limicola</name>
    <dbReference type="NCBI Taxonomy" id="45656"/>
    <lineage>
        <taxon>Bacteria</taxon>
        <taxon>Pseudomonadati</taxon>
        <taxon>Thermodesulfobacteriota</taxon>
        <taxon>Desulfobacteria</taxon>
        <taxon>Desulfobacterales</taxon>
        <taxon>Desulfococcaceae</taxon>
        <taxon>Desulfonema</taxon>
    </lineage>
</organism>
<reference evidence="1" key="1">
    <citation type="journal article" date="2021" name="Microb. Physiol.">
        <title>Proteogenomic Insights into the Physiology of Marine, Sulfate-Reducing, Filamentous Desulfonema limicola and Desulfonema magnum.</title>
        <authorList>
            <person name="Schnaars V."/>
            <person name="Wohlbrand L."/>
            <person name="Scheve S."/>
            <person name="Hinrichs C."/>
            <person name="Reinhardt R."/>
            <person name="Rabus R."/>
        </authorList>
    </citation>
    <scope>NUCLEOTIDE SEQUENCE</scope>
    <source>
        <strain evidence="1">5ac10</strain>
    </source>
</reference>
<proteinExistence type="predicted"/>
<keyword evidence="2" id="KW-1185">Reference proteome</keyword>